<dbReference type="EMBL" id="AAKLVY010000034">
    <property type="protein sequence ID" value="ECT1492787.1"/>
    <property type="molecule type" value="Genomic_DNA"/>
</dbReference>
<feature type="region of interest" description="Disordered" evidence="1">
    <location>
        <begin position="164"/>
        <end position="195"/>
    </location>
</feature>
<gene>
    <name evidence="2" type="ORF">DU044_16675</name>
</gene>
<reference evidence="2" key="1">
    <citation type="submission" date="2018-07" db="EMBL/GenBank/DDBJ databases">
        <authorList>
            <consortium name="GenomeTrakr network: Whole genome sequencing for foodborne pathogen traceback"/>
        </authorList>
    </citation>
    <scope>NUCLEOTIDE SEQUENCE</scope>
    <source>
        <strain evidence="2">FSIS11811496</strain>
    </source>
</reference>
<protein>
    <submittedName>
        <fullName evidence="2">DUF669 domain-containing protein</fullName>
    </submittedName>
</protein>
<accession>A0A5Z9NWH2</accession>
<dbReference type="AlphaFoldDB" id="A0A5Z9NWH2"/>
<proteinExistence type="predicted"/>
<organism evidence="2">
    <name type="scientific">Salmonella enterica subsp. enterica serovar Give</name>
    <dbReference type="NCBI Taxonomy" id="46626"/>
    <lineage>
        <taxon>Bacteria</taxon>
        <taxon>Pseudomonadati</taxon>
        <taxon>Pseudomonadota</taxon>
        <taxon>Gammaproteobacteria</taxon>
        <taxon>Enterobacterales</taxon>
        <taxon>Enterobacteriaceae</taxon>
        <taxon>Salmonella</taxon>
    </lineage>
</organism>
<feature type="compositionally biased region" description="Basic and acidic residues" evidence="1">
    <location>
        <begin position="164"/>
        <end position="174"/>
    </location>
</feature>
<comment type="caution">
    <text evidence="2">The sequence shown here is derived from an EMBL/GenBank/DDBJ whole genome shotgun (WGS) entry which is preliminary data.</text>
</comment>
<name>A0A5Z9NWH2_SALET</name>
<evidence type="ECO:0000313" key="2">
    <source>
        <dbReference type="EMBL" id="ECT1492787.1"/>
    </source>
</evidence>
<evidence type="ECO:0000256" key="1">
    <source>
        <dbReference type="SAM" id="MobiDB-lite"/>
    </source>
</evidence>
<sequence>MSNVIFTYNEESALAAGQGGFINESGAYILTISEAELKQNTDNQARFIEFSGEEEGGRKVQYLSICSVKKDGTPNNFGVNMINAMMGCIGVNSLTQHMVSASKFIAPEFTGKRIGLVLQKVLRSKKDGSDTYGMEIRIPFIADTRQTLQERKDGLKPETVDKILSTLKDRDNRNKSTVSQHPPVYNEQDDDDIDF</sequence>